<feature type="non-terminal residue" evidence="1">
    <location>
        <position position="77"/>
    </location>
</feature>
<dbReference type="Proteomes" id="UP000752696">
    <property type="component" value="Unassembled WGS sequence"/>
</dbReference>
<accession>A0A6V7H987</accession>
<dbReference type="OrthoDB" id="2400393at2759"/>
<reference evidence="1" key="1">
    <citation type="submission" date="2020-07" db="EMBL/GenBank/DDBJ databases">
        <authorList>
            <person name="Nazaruddin N."/>
        </authorList>
    </citation>
    <scope>NUCLEOTIDE SEQUENCE</scope>
</reference>
<evidence type="ECO:0000313" key="1">
    <source>
        <dbReference type="EMBL" id="CAD1474515.1"/>
    </source>
</evidence>
<sequence length="77" mass="9443">TKRLEKRRLLELFVEIERSYQHLQERKDSMTHFTELYRSDNYILTIYKIKPNNKVMELSSMQTSVEIEMPIYQTELD</sequence>
<protein>
    <submittedName>
        <fullName evidence="1">Uncharacterized protein</fullName>
    </submittedName>
</protein>
<dbReference type="EMBL" id="CAJDYZ010007640">
    <property type="protein sequence ID" value="CAD1474515.1"/>
    <property type="molecule type" value="Genomic_DNA"/>
</dbReference>
<dbReference type="AlphaFoldDB" id="A0A6V7H987"/>
<keyword evidence="2" id="KW-1185">Reference proteome</keyword>
<proteinExistence type="predicted"/>
<gene>
    <name evidence="1" type="ORF">MHI_LOCUS473794</name>
</gene>
<organism evidence="1 2">
    <name type="scientific">Heterotrigona itama</name>
    <dbReference type="NCBI Taxonomy" id="395501"/>
    <lineage>
        <taxon>Eukaryota</taxon>
        <taxon>Metazoa</taxon>
        <taxon>Ecdysozoa</taxon>
        <taxon>Arthropoda</taxon>
        <taxon>Hexapoda</taxon>
        <taxon>Insecta</taxon>
        <taxon>Pterygota</taxon>
        <taxon>Neoptera</taxon>
        <taxon>Endopterygota</taxon>
        <taxon>Hymenoptera</taxon>
        <taxon>Apocrita</taxon>
        <taxon>Aculeata</taxon>
        <taxon>Apoidea</taxon>
        <taxon>Anthophila</taxon>
        <taxon>Apidae</taxon>
        <taxon>Heterotrigona</taxon>
    </lineage>
</organism>
<evidence type="ECO:0000313" key="2">
    <source>
        <dbReference type="Proteomes" id="UP000752696"/>
    </source>
</evidence>
<comment type="caution">
    <text evidence="1">The sequence shown here is derived from an EMBL/GenBank/DDBJ whole genome shotgun (WGS) entry which is preliminary data.</text>
</comment>
<feature type="non-terminal residue" evidence="1">
    <location>
        <position position="1"/>
    </location>
</feature>
<name>A0A6V7H987_9HYME</name>